<reference evidence="2 3" key="1">
    <citation type="submission" date="2023-07" db="EMBL/GenBank/DDBJ databases">
        <title>Sorghum-associated microbial communities from plants grown in Nebraska, USA.</title>
        <authorList>
            <person name="Schachtman D."/>
        </authorList>
    </citation>
    <scope>NUCLEOTIDE SEQUENCE [LARGE SCALE GENOMIC DNA]</scope>
    <source>
        <strain evidence="2 3">BE310</strain>
    </source>
</reference>
<organism evidence="2 3">
    <name type="scientific">Pelomonas aquatica</name>
    <dbReference type="NCBI Taxonomy" id="431058"/>
    <lineage>
        <taxon>Bacteria</taxon>
        <taxon>Pseudomonadati</taxon>
        <taxon>Pseudomonadota</taxon>
        <taxon>Betaproteobacteria</taxon>
        <taxon>Burkholderiales</taxon>
        <taxon>Sphaerotilaceae</taxon>
        <taxon>Roseateles</taxon>
    </lineage>
</organism>
<evidence type="ECO:0000256" key="1">
    <source>
        <dbReference type="SAM" id="MobiDB-lite"/>
    </source>
</evidence>
<comment type="caution">
    <text evidence="2">The sequence shown here is derived from an EMBL/GenBank/DDBJ whole genome shotgun (WGS) entry which is preliminary data.</text>
</comment>
<evidence type="ECO:0000313" key="2">
    <source>
        <dbReference type="EMBL" id="MDR7297199.1"/>
    </source>
</evidence>
<proteinExistence type="predicted"/>
<dbReference type="RefSeq" id="WP_157275289.1">
    <property type="nucleotide sequence ID" value="NZ_JAVDXQ010000003.1"/>
</dbReference>
<evidence type="ECO:0000313" key="3">
    <source>
        <dbReference type="Proteomes" id="UP001180536"/>
    </source>
</evidence>
<dbReference type="Proteomes" id="UP001180536">
    <property type="component" value="Unassembled WGS sequence"/>
</dbReference>
<accession>A0ABU1Z9A8</accession>
<dbReference type="EMBL" id="JAVDXQ010000003">
    <property type="protein sequence ID" value="MDR7297199.1"/>
    <property type="molecule type" value="Genomic_DNA"/>
</dbReference>
<feature type="compositionally biased region" description="Basic and acidic residues" evidence="1">
    <location>
        <begin position="23"/>
        <end position="32"/>
    </location>
</feature>
<gene>
    <name evidence="2" type="ORF">J2X16_002546</name>
</gene>
<name>A0ABU1Z9A8_9BURK</name>
<keyword evidence="3" id="KW-1185">Reference proteome</keyword>
<feature type="region of interest" description="Disordered" evidence="1">
    <location>
        <begin position="1"/>
        <end position="47"/>
    </location>
</feature>
<protein>
    <submittedName>
        <fullName evidence="2">Uncharacterized protein</fullName>
    </submittedName>
</protein>
<sequence>MASLSAPAAGGGTSRLADALSDEAQRKCKKPPEGGFFEAAAPLSLWR</sequence>